<sequence length="217" mass="23599">MHLLVEFTTTESGDRFLTCVINKDGSVDESYNPRQNFFTDTPDGESLAVFGSKLVGDNVIIVGGDVVAPGNAFFYVLTKDGKEFSSTLKMEGQPNKIISFLKIDDSEKYAYISGFFTKIGDYVLPYFARVALRDIVPDGINTANINKVEPSVKYNNGMLTVNGIEGNAEIAVYNTKGTAITLCNGSALPIALPLPNGIYIVQIKDANGKTYTNKIIN</sequence>
<organism evidence="1 2">
    <name type="scientific">Prevotella nigrescens</name>
    <dbReference type="NCBI Taxonomy" id="28133"/>
    <lineage>
        <taxon>Bacteria</taxon>
        <taxon>Pseudomonadati</taxon>
        <taxon>Bacteroidota</taxon>
        <taxon>Bacteroidia</taxon>
        <taxon>Bacteroidales</taxon>
        <taxon>Prevotellaceae</taxon>
        <taxon>Prevotella</taxon>
    </lineage>
</organism>
<reference evidence="1" key="1">
    <citation type="submission" date="2020-04" db="EMBL/GenBank/DDBJ databases">
        <title>Deep metagenomics examines the oral microbiome during advanced dental caries in children, revealing novel taxa and co-occurrences with host molecules.</title>
        <authorList>
            <person name="Baker J.L."/>
            <person name="Morton J.T."/>
            <person name="Dinis M."/>
            <person name="Alvarez R."/>
            <person name="Tran N.C."/>
            <person name="Knight R."/>
            <person name="Edlund A."/>
        </authorList>
    </citation>
    <scope>NUCLEOTIDE SEQUENCE</scope>
    <source>
        <strain evidence="1">JCVI_32_bin.50</strain>
    </source>
</reference>
<dbReference type="RefSeq" id="WP_278490854.1">
    <property type="nucleotide sequence ID" value="NZ_CAJZDG010000035.1"/>
</dbReference>
<protein>
    <submittedName>
        <fullName evidence="1">T9SS type A sorting domain-containing protein</fullName>
    </submittedName>
</protein>
<dbReference type="Proteomes" id="UP000787419">
    <property type="component" value="Unassembled WGS sequence"/>
</dbReference>
<name>A0A9D6AAU4_9BACT</name>
<dbReference type="NCBIfam" id="TIGR04183">
    <property type="entry name" value="Por_Secre_tail"/>
    <property type="match status" value="1"/>
</dbReference>
<evidence type="ECO:0000313" key="1">
    <source>
        <dbReference type="EMBL" id="MBF1447394.1"/>
    </source>
</evidence>
<evidence type="ECO:0000313" key="2">
    <source>
        <dbReference type="Proteomes" id="UP000787419"/>
    </source>
</evidence>
<dbReference type="EMBL" id="JABZTM010000097">
    <property type="protein sequence ID" value="MBF1447394.1"/>
    <property type="molecule type" value="Genomic_DNA"/>
</dbReference>
<dbReference type="InterPro" id="IPR026444">
    <property type="entry name" value="Secre_tail"/>
</dbReference>
<proteinExistence type="predicted"/>
<dbReference type="AlphaFoldDB" id="A0A9D6AAU4"/>
<comment type="caution">
    <text evidence="1">The sequence shown here is derived from an EMBL/GenBank/DDBJ whole genome shotgun (WGS) entry which is preliminary data.</text>
</comment>
<accession>A0A9D6AAU4</accession>
<gene>
    <name evidence="1" type="ORF">HXN55_08450</name>
</gene>